<evidence type="ECO:0000313" key="1">
    <source>
        <dbReference type="EMBL" id="EYC20946.1"/>
    </source>
</evidence>
<dbReference type="EMBL" id="JARK01001356">
    <property type="protein sequence ID" value="EYC20946.1"/>
    <property type="molecule type" value="Genomic_DNA"/>
</dbReference>
<dbReference type="AlphaFoldDB" id="A0A016V122"/>
<proteinExistence type="predicted"/>
<keyword evidence="2" id="KW-1185">Reference proteome</keyword>
<sequence length="70" mass="7949">MISKKKQVSMHTLRYWLCFQGPGKHRGTLKKFSLMLHGTKEPPYAGIEPLLGHVNSKLQVVQTAHKRIAP</sequence>
<accession>A0A016V122</accession>
<organism evidence="1 2">
    <name type="scientific">Ancylostoma ceylanicum</name>
    <dbReference type="NCBI Taxonomy" id="53326"/>
    <lineage>
        <taxon>Eukaryota</taxon>
        <taxon>Metazoa</taxon>
        <taxon>Ecdysozoa</taxon>
        <taxon>Nematoda</taxon>
        <taxon>Chromadorea</taxon>
        <taxon>Rhabditida</taxon>
        <taxon>Rhabditina</taxon>
        <taxon>Rhabditomorpha</taxon>
        <taxon>Strongyloidea</taxon>
        <taxon>Ancylostomatidae</taxon>
        <taxon>Ancylostomatinae</taxon>
        <taxon>Ancylostoma</taxon>
    </lineage>
</organism>
<dbReference type="Proteomes" id="UP000024635">
    <property type="component" value="Unassembled WGS sequence"/>
</dbReference>
<dbReference type="OrthoDB" id="5805246at2759"/>
<gene>
    <name evidence="1" type="primary">Acey_s0020.g148</name>
    <name evidence="1" type="ORF">Y032_0020g148</name>
</gene>
<protein>
    <submittedName>
        <fullName evidence="1">Uncharacterized protein</fullName>
    </submittedName>
</protein>
<name>A0A016V122_9BILA</name>
<comment type="caution">
    <text evidence="1">The sequence shown here is derived from an EMBL/GenBank/DDBJ whole genome shotgun (WGS) entry which is preliminary data.</text>
</comment>
<evidence type="ECO:0000313" key="2">
    <source>
        <dbReference type="Proteomes" id="UP000024635"/>
    </source>
</evidence>
<dbReference type="STRING" id="53326.A0A016V122"/>
<reference evidence="2" key="1">
    <citation type="journal article" date="2015" name="Nat. Genet.">
        <title>The genome and transcriptome of the zoonotic hookworm Ancylostoma ceylanicum identify infection-specific gene families.</title>
        <authorList>
            <person name="Schwarz E.M."/>
            <person name="Hu Y."/>
            <person name="Antoshechkin I."/>
            <person name="Miller M.M."/>
            <person name="Sternberg P.W."/>
            <person name="Aroian R.V."/>
        </authorList>
    </citation>
    <scope>NUCLEOTIDE SEQUENCE</scope>
    <source>
        <strain evidence="2">HY135</strain>
    </source>
</reference>